<evidence type="ECO:0000256" key="1">
    <source>
        <dbReference type="SAM" id="MobiDB-lite"/>
    </source>
</evidence>
<keyword evidence="5" id="KW-1185">Reference proteome</keyword>
<geneLocation type="plasmid" evidence="4 5">
    <name>megaplasmid</name>
</geneLocation>
<keyword evidence="4" id="KW-0614">Plasmid</keyword>
<dbReference type="GO" id="GO:0052689">
    <property type="term" value="F:carboxylic ester hydrolase activity"/>
    <property type="evidence" value="ECO:0007669"/>
    <property type="project" value="TreeGrafter"/>
</dbReference>
<feature type="domain" description="AB hydrolase-1" evidence="2">
    <location>
        <begin position="322"/>
        <end position="461"/>
    </location>
</feature>
<evidence type="ECO:0000313" key="5">
    <source>
        <dbReference type="Proteomes" id="UP000002429"/>
    </source>
</evidence>
<dbReference type="InterPro" id="IPR022742">
    <property type="entry name" value="Hydrolase_4"/>
</dbReference>
<accession>Q1LAX2</accession>
<dbReference type="SUPFAM" id="SSF53474">
    <property type="entry name" value="alpha/beta-Hydrolases"/>
    <property type="match status" value="2"/>
</dbReference>
<dbReference type="Gene3D" id="3.40.50.1820">
    <property type="entry name" value="alpha/beta hydrolase"/>
    <property type="match status" value="2"/>
</dbReference>
<evidence type="ECO:0000313" key="4">
    <source>
        <dbReference type="EMBL" id="ABF12704.1"/>
    </source>
</evidence>
<feature type="region of interest" description="Disordered" evidence="1">
    <location>
        <begin position="595"/>
        <end position="615"/>
    </location>
</feature>
<protein>
    <submittedName>
        <fullName evidence="4">Uncharacterized protein</fullName>
    </submittedName>
</protein>
<dbReference type="InterPro" id="IPR000073">
    <property type="entry name" value="AB_hydrolase_1"/>
</dbReference>
<dbReference type="Proteomes" id="UP000002429">
    <property type="component" value="Plasmid megaplasmid"/>
</dbReference>
<name>Q1LAX2_CUPMC</name>
<dbReference type="KEGG" id="rme:Rmet_5845"/>
<dbReference type="HOGENOM" id="CLU_029181_0_0_4"/>
<dbReference type="InterPro" id="IPR029058">
    <property type="entry name" value="AB_hydrolase_fold"/>
</dbReference>
<dbReference type="EMBL" id="CP000353">
    <property type="protein sequence ID" value="ABF12704.1"/>
    <property type="molecule type" value="Genomic_DNA"/>
</dbReference>
<dbReference type="eggNOG" id="COG1073">
    <property type="taxonomic scope" value="Bacteria"/>
</dbReference>
<dbReference type="PANTHER" id="PTHR43265">
    <property type="entry name" value="ESTERASE ESTD"/>
    <property type="match status" value="1"/>
</dbReference>
<gene>
    <name evidence="4" type="ordered locus">Rmet_5845</name>
</gene>
<evidence type="ECO:0000259" key="2">
    <source>
        <dbReference type="Pfam" id="PF00561"/>
    </source>
</evidence>
<proteinExistence type="predicted"/>
<organism evidence="4 5">
    <name type="scientific">Cupriavidus metallidurans (strain ATCC 43123 / DSM 2839 / NBRC 102507 / CH34)</name>
    <name type="common">Ralstonia metallidurans</name>
    <dbReference type="NCBI Taxonomy" id="266264"/>
    <lineage>
        <taxon>Bacteria</taxon>
        <taxon>Pseudomonadati</taxon>
        <taxon>Pseudomonadota</taxon>
        <taxon>Betaproteobacteria</taxon>
        <taxon>Burkholderiales</taxon>
        <taxon>Burkholderiaceae</taxon>
        <taxon>Cupriavidus</taxon>
    </lineage>
</organism>
<dbReference type="Pfam" id="PF12146">
    <property type="entry name" value="Hydrolase_4"/>
    <property type="match status" value="1"/>
</dbReference>
<dbReference type="PANTHER" id="PTHR43265:SF1">
    <property type="entry name" value="ESTERASE ESTD"/>
    <property type="match status" value="1"/>
</dbReference>
<reference evidence="5" key="1">
    <citation type="journal article" date="2010" name="PLoS ONE">
        <title>The complete genome sequence of Cupriavidus metallidurans strain CH34, a master survivalist in harsh and anthropogenic environments.</title>
        <authorList>
            <person name="Janssen P.J."/>
            <person name="Van Houdt R."/>
            <person name="Moors H."/>
            <person name="Monsieurs P."/>
            <person name="Morin N."/>
            <person name="Michaux A."/>
            <person name="Benotmane M.A."/>
            <person name="Leys N."/>
            <person name="Vallaeys T."/>
            <person name="Lapidus A."/>
            <person name="Monchy S."/>
            <person name="Medigue C."/>
            <person name="Taghavi S."/>
            <person name="McCorkle S."/>
            <person name="Dunn J."/>
            <person name="van der Lelie D."/>
            <person name="Mergeay M."/>
        </authorList>
    </citation>
    <scope>NUCLEOTIDE SEQUENCE [LARGE SCALE GENOMIC DNA]</scope>
    <source>
        <strain evidence="5">ATCC 43123 / DSM 2839 / NBRC 102507 / CH34</strain>
    </source>
</reference>
<dbReference type="AlphaFoldDB" id="Q1LAX2"/>
<dbReference type="RefSeq" id="WP_011518053.1">
    <property type="nucleotide sequence ID" value="NC_007974.2"/>
</dbReference>
<dbReference type="InterPro" id="IPR053145">
    <property type="entry name" value="AB_hydrolase_Est10"/>
</dbReference>
<evidence type="ECO:0000259" key="3">
    <source>
        <dbReference type="Pfam" id="PF12146"/>
    </source>
</evidence>
<dbReference type="Pfam" id="PF00561">
    <property type="entry name" value="Abhydrolase_1"/>
    <property type="match status" value="1"/>
</dbReference>
<feature type="domain" description="Serine aminopeptidase S33" evidence="3">
    <location>
        <begin position="36"/>
        <end position="163"/>
    </location>
</feature>
<sequence length="615" mass="66279">MRRVVFEGCAGWLHEAGGDTGVVMCAPQGHEMLWSHRAWRHLADALAMSGVPVLRFDYRGTGDSADLEPGADMFGGALADIAAAVLALRRETHVTRVVLCGLRLGASLAALAAARGREVSGVVMLAPVVNGRLYLRELRALHAGWRNSMIPELEVPPTPAGEQDVLSFRLSAATIAAIQAMRLDDVVPARRVLLLDAWPDAASPVAAMALKLGEAGVDVDMAPFAEYPEMMRSTEFADVPVEAWKHVADWVKAGTARQPEVSASAEAAPDSANSANSAGDALVGEGMDGVVEHPVWLDEARMFGILCVPAEANANARQANTVVIFPNTGGNHHIGDGRMFVDVSRQLARAGTAALRLDVSALGDSPAPACKMSVSAIYSMKPRADLAAAVDWARARGFGDVVVAGVCSGAFMGLYAALSNPGVSGLLLVNLVKFRWDEADDAAVGDHLRSMRVYLAAARQWETWQRLFRGEINARRLLSATLRRVRQRVHDRVSAVGGRMRRNDVQQTMPEFAAAAVRELDRRGVPTMFLYGATDVGLHELRLGLGKHLEAIQGLRNVQFRTLPLLDHSLFLDASRQAFAEQLIEHLRWMSMDSSETSDTPEAAISFTPVTQRAA</sequence>